<dbReference type="InterPro" id="IPR050960">
    <property type="entry name" value="AB_hydrolase_4_sf"/>
</dbReference>
<evidence type="ECO:0000313" key="7">
    <source>
        <dbReference type="Proteomes" id="UP000268033"/>
    </source>
</evidence>
<keyword evidence="3" id="KW-0378">Hydrolase</keyword>
<reference evidence="6 7" key="1">
    <citation type="submission" date="2018-11" db="EMBL/GenBank/DDBJ databases">
        <title>Genomic Encyclopedia of Type Strains, Phase IV (KMG-IV): sequencing the most valuable type-strain genomes for metagenomic binning, comparative biology and taxonomic classification.</title>
        <authorList>
            <person name="Goeker M."/>
        </authorList>
    </citation>
    <scope>NUCLEOTIDE SEQUENCE [LARGE SCALE GENOMIC DNA]</scope>
    <source>
        <strain evidence="6 7">DSM 21945</strain>
    </source>
</reference>
<dbReference type="AlphaFoldDB" id="A0A3N1P6Q0"/>
<dbReference type="SUPFAM" id="SSF53474">
    <property type="entry name" value="alpha/beta-Hydrolases"/>
    <property type="match status" value="1"/>
</dbReference>
<dbReference type="Gene3D" id="3.40.50.1820">
    <property type="entry name" value="alpha/beta hydrolase"/>
    <property type="match status" value="1"/>
</dbReference>
<feature type="active site" description="Charge relay system" evidence="4">
    <location>
        <position position="142"/>
    </location>
</feature>
<protein>
    <recommendedName>
        <fullName evidence="5">AB hydrolase-1 domain-containing protein</fullName>
    </recommendedName>
</protein>
<organism evidence="6 7">
    <name type="scientific">Gallaecimonas pentaromativorans</name>
    <dbReference type="NCBI Taxonomy" id="584787"/>
    <lineage>
        <taxon>Bacteria</taxon>
        <taxon>Pseudomonadati</taxon>
        <taxon>Pseudomonadota</taxon>
        <taxon>Gammaproteobacteria</taxon>
        <taxon>Enterobacterales</taxon>
        <taxon>Gallaecimonadaceae</taxon>
        <taxon>Gallaecimonas</taxon>
    </lineage>
</organism>
<dbReference type="Pfam" id="PF00561">
    <property type="entry name" value="Abhydrolase_1"/>
    <property type="match status" value="1"/>
</dbReference>
<accession>A0A3N1P6Q0</accession>
<feature type="domain" description="AB hydrolase-1" evidence="5">
    <location>
        <begin position="62"/>
        <end position="303"/>
    </location>
</feature>
<dbReference type="GO" id="GO:0034338">
    <property type="term" value="F:short-chain carboxylesterase activity"/>
    <property type="evidence" value="ECO:0007669"/>
    <property type="project" value="TreeGrafter"/>
</dbReference>
<dbReference type="EMBL" id="RJUL01000008">
    <property type="protein sequence ID" value="ROQ23358.1"/>
    <property type="molecule type" value="Genomic_DNA"/>
</dbReference>
<keyword evidence="2" id="KW-0719">Serine esterase</keyword>
<evidence type="ECO:0000256" key="2">
    <source>
        <dbReference type="ARBA" id="ARBA00022487"/>
    </source>
</evidence>
<dbReference type="InterPro" id="IPR000073">
    <property type="entry name" value="AB_hydrolase_1"/>
</dbReference>
<evidence type="ECO:0000256" key="3">
    <source>
        <dbReference type="ARBA" id="ARBA00022801"/>
    </source>
</evidence>
<dbReference type="InterPro" id="IPR012020">
    <property type="entry name" value="ABHD4"/>
</dbReference>
<sequence>MISESRFVPALGLANSHAQTLFPTLNRSKPWVATRGEWLTTPDGDQLGLMTPKPVVDDPARPLVLVLHGLEGSVSSPYVQGLMEALQKADFQVAVMHFRGCGGVPNKLPRAYHSGESGDPRWLAGVLKARYPSTPLMAVGYSLGGNVLLKWLGEDAGQSPLAAAVAVSAPMDLLASSKRIGKGLSRVYQRHLLNCLARSLRQKATDPALAMAMPDVADSRLFRDFATFDHAFTAPLHGFESGRDYYARASSKPLLAGICQPTLIIHAKDDPFISHSAIPTEAELSPSTTLELSAKGGHVGFVSGSIWRPSYYLESRIPAFLQQFR</sequence>
<name>A0A3N1P6Q0_9GAMM</name>
<dbReference type="GO" id="GO:0047372">
    <property type="term" value="F:monoacylglycerol lipase activity"/>
    <property type="evidence" value="ECO:0007669"/>
    <property type="project" value="TreeGrafter"/>
</dbReference>
<dbReference type="PIRSF" id="PIRSF005211">
    <property type="entry name" value="Ab_hydro_YheT"/>
    <property type="match status" value="1"/>
</dbReference>
<feature type="active site" description="Charge relay system" evidence="4">
    <location>
        <position position="270"/>
    </location>
</feature>
<evidence type="ECO:0000259" key="5">
    <source>
        <dbReference type="Pfam" id="PF00561"/>
    </source>
</evidence>
<dbReference type="RefSeq" id="WP_123422164.1">
    <property type="nucleotide sequence ID" value="NZ_RJUL01000008.1"/>
</dbReference>
<feature type="active site" description="Charge relay system" evidence="4">
    <location>
        <position position="298"/>
    </location>
</feature>
<dbReference type="Proteomes" id="UP000268033">
    <property type="component" value="Unassembled WGS sequence"/>
</dbReference>
<dbReference type="PROSITE" id="PS01133">
    <property type="entry name" value="UPF0017"/>
    <property type="match status" value="1"/>
</dbReference>
<dbReference type="InterPro" id="IPR029058">
    <property type="entry name" value="AB_hydrolase_fold"/>
</dbReference>
<gene>
    <name evidence="6" type="ORF">EDC28_10896</name>
</gene>
<dbReference type="NCBIfam" id="NF008218">
    <property type="entry name" value="PRK10985.1"/>
    <property type="match status" value="1"/>
</dbReference>
<evidence type="ECO:0000256" key="4">
    <source>
        <dbReference type="PIRSR" id="PIRSR005211-1"/>
    </source>
</evidence>
<evidence type="ECO:0000313" key="6">
    <source>
        <dbReference type="EMBL" id="ROQ23358.1"/>
    </source>
</evidence>
<keyword evidence="7" id="KW-1185">Reference proteome</keyword>
<dbReference type="InterPro" id="IPR000952">
    <property type="entry name" value="AB_hydrolase_4_CS"/>
</dbReference>
<dbReference type="STRING" id="584787.GCA_001247655_03808"/>
<comment type="caution">
    <text evidence="6">The sequence shown here is derived from an EMBL/GenBank/DDBJ whole genome shotgun (WGS) entry which is preliminary data.</text>
</comment>
<evidence type="ECO:0000256" key="1">
    <source>
        <dbReference type="ARBA" id="ARBA00010884"/>
    </source>
</evidence>
<dbReference type="PANTHER" id="PTHR10794">
    <property type="entry name" value="ABHYDROLASE DOMAIN-CONTAINING PROTEIN"/>
    <property type="match status" value="1"/>
</dbReference>
<proteinExistence type="inferred from homology"/>
<dbReference type="PANTHER" id="PTHR10794:SF94">
    <property type="entry name" value="ESTERASE YHET-RELATED"/>
    <property type="match status" value="1"/>
</dbReference>
<comment type="similarity">
    <text evidence="1">Belongs to the AB hydrolase superfamily. AB hydrolase 4 family.</text>
</comment>